<feature type="compositionally biased region" description="Basic and acidic residues" evidence="1">
    <location>
        <begin position="1"/>
        <end position="10"/>
    </location>
</feature>
<reference evidence="4" key="1">
    <citation type="journal article" date="2019" name="Int. J. Syst. Evol. Microbiol.">
        <title>The Global Catalogue of Microorganisms (GCM) 10K type strain sequencing project: providing services to taxonomists for standard genome sequencing and annotation.</title>
        <authorList>
            <consortium name="The Broad Institute Genomics Platform"/>
            <consortium name="The Broad Institute Genome Sequencing Center for Infectious Disease"/>
            <person name="Wu L."/>
            <person name="Ma J."/>
        </authorList>
    </citation>
    <scope>NUCLEOTIDE SEQUENCE [LARGE SCALE GENOMIC DNA]</scope>
    <source>
        <strain evidence="4">NBRC 103632</strain>
    </source>
</reference>
<name>A0AA37TP25_9HYPH</name>
<evidence type="ECO:0000313" key="4">
    <source>
        <dbReference type="Proteomes" id="UP001157440"/>
    </source>
</evidence>
<organism evidence="3 4">
    <name type="scientific">Methylobacterium tardum</name>
    <dbReference type="NCBI Taxonomy" id="374432"/>
    <lineage>
        <taxon>Bacteria</taxon>
        <taxon>Pseudomonadati</taxon>
        <taxon>Pseudomonadota</taxon>
        <taxon>Alphaproteobacteria</taxon>
        <taxon>Hyphomicrobiales</taxon>
        <taxon>Methylobacteriaceae</taxon>
        <taxon>Methylobacterium</taxon>
    </lineage>
</organism>
<dbReference type="GO" id="GO:0016747">
    <property type="term" value="F:acyltransferase activity, transferring groups other than amino-acyl groups"/>
    <property type="evidence" value="ECO:0007669"/>
    <property type="project" value="InterPro"/>
</dbReference>
<proteinExistence type="predicted"/>
<dbReference type="AlphaFoldDB" id="A0AA37TP25"/>
<gene>
    <name evidence="3" type="ORF">GCM10007890_39260</name>
</gene>
<feature type="region of interest" description="Disordered" evidence="1">
    <location>
        <begin position="1"/>
        <end position="22"/>
    </location>
</feature>
<evidence type="ECO:0000313" key="3">
    <source>
        <dbReference type="EMBL" id="GLS71913.1"/>
    </source>
</evidence>
<protein>
    <submittedName>
        <fullName evidence="3">Phosphinothricin N-acetyltransferase</fullName>
    </submittedName>
</protein>
<dbReference type="CDD" id="cd04301">
    <property type="entry name" value="NAT_SF"/>
    <property type="match status" value="1"/>
</dbReference>
<feature type="domain" description="N-acetyltransferase" evidence="2">
    <location>
        <begin position="29"/>
        <end position="192"/>
    </location>
</feature>
<keyword evidence="4" id="KW-1185">Reference proteome</keyword>
<dbReference type="Gene3D" id="3.40.630.30">
    <property type="match status" value="1"/>
</dbReference>
<comment type="caution">
    <text evidence="3">The sequence shown here is derived from an EMBL/GenBank/DDBJ whole genome shotgun (WGS) entry which is preliminary data.</text>
</comment>
<dbReference type="InterPro" id="IPR016181">
    <property type="entry name" value="Acyl_CoA_acyltransferase"/>
</dbReference>
<feature type="compositionally biased region" description="Low complexity" evidence="1">
    <location>
        <begin position="11"/>
        <end position="22"/>
    </location>
</feature>
<dbReference type="Pfam" id="PF13420">
    <property type="entry name" value="Acetyltransf_4"/>
    <property type="match status" value="1"/>
</dbReference>
<evidence type="ECO:0000256" key="1">
    <source>
        <dbReference type="SAM" id="MobiDB-lite"/>
    </source>
</evidence>
<dbReference type="EMBL" id="BSPL01000019">
    <property type="protein sequence ID" value="GLS71913.1"/>
    <property type="molecule type" value="Genomic_DNA"/>
</dbReference>
<evidence type="ECO:0000259" key="2">
    <source>
        <dbReference type="PROSITE" id="PS51186"/>
    </source>
</evidence>
<accession>A0AA37TP25</accession>
<dbReference type="Proteomes" id="UP001157440">
    <property type="component" value="Unassembled WGS sequence"/>
</dbReference>
<dbReference type="PANTHER" id="PTHR43072">
    <property type="entry name" value="N-ACETYLTRANSFERASE"/>
    <property type="match status" value="1"/>
</dbReference>
<dbReference type="PROSITE" id="PS51186">
    <property type="entry name" value="GNAT"/>
    <property type="match status" value="1"/>
</dbReference>
<dbReference type="PANTHER" id="PTHR43072:SF8">
    <property type="entry name" value="ACYLTRANSFERASE FABY-RELATED"/>
    <property type="match status" value="1"/>
</dbReference>
<dbReference type="SUPFAM" id="SSF55729">
    <property type="entry name" value="Acyl-CoA N-acyltransferases (Nat)"/>
    <property type="match status" value="1"/>
</dbReference>
<sequence>MRRASDDRAARAGPLPASPSPAYSAVVTDEIRPATEDDLTAITAIYGNAVSTSTASFETEPPSLDEMTRRFTILRAGGFPYLVAVRDGSVAGYAYAGPYHQRAAYRSTVEDSIYVAQACRGGGIGRRLLAALITECERIDFRTMVAVIAESGSPASVALHAGLGFTPVGTLSGVGYKHGRWLDVTLMQRPLAAARTAPPTRV</sequence>
<dbReference type="InterPro" id="IPR000182">
    <property type="entry name" value="GNAT_dom"/>
</dbReference>